<keyword evidence="3" id="KW-1185">Reference proteome</keyword>
<dbReference type="PANTHER" id="PTHR46388:SF2">
    <property type="entry name" value="NHL REPEAT-CONTAINING PROTEIN 2"/>
    <property type="match status" value="1"/>
</dbReference>
<evidence type="ECO:0008006" key="4">
    <source>
        <dbReference type="Google" id="ProtNLM"/>
    </source>
</evidence>
<dbReference type="Pfam" id="PF01436">
    <property type="entry name" value="NHL"/>
    <property type="match status" value="1"/>
</dbReference>
<evidence type="ECO:0000256" key="1">
    <source>
        <dbReference type="ARBA" id="ARBA00022737"/>
    </source>
</evidence>
<proteinExistence type="predicted"/>
<evidence type="ECO:0000313" key="3">
    <source>
        <dbReference type="Proteomes" id="UP001061958"/>
    </source>
</evidence>
<accession>A0A9C7PVP8</accession>
<keyword evidence="1" id="KW-0677">Repeat</keyword>
<dbReference type="SUPFAM" id="SSF63825">
    <property type="entry name" value="YWTD domain"/>
    <property type="match status" value="1"/>
</dbReference>
<dbReference type="AlphaFoldDB" id="A0A9C7PVP8"/>
<dbReference type="Proteomes" id="UP001061958">
    <property type="component" value="Unassembled WGS sequence"/>
</dbReference>
<name>A0A9C7PVP8_9RHOD</name>
<dbReference type="Gene3D" id="2.120.10.30">
    <property type="entry name" value="TolB, C-terminal domain"/>
    <property type="match status" value="3"/>
</dbReference>
<dbReference type="SUPFAM" id="SSF63829">
    <property type="entry name" value="Calcium-dependent phosphotriesterase"/>
    <property type="match status" value="1"/>
</dbReference>
<comment type="caution">
    <text evidence="2">The sequence shown here is derived from an EMBL/GenBank/DDBJ whole genome shotgun (WGS) entry which is preliminary data.</text>
</comment>
<organism evidence="2 3">
    <name type="scientific">Galdieria partita</name>
    <dbReference type="NCBI Taxonomy" id="83374"/>
    <lineage>
        <taxon>Eukaryota</taxon>
        <taxon>Rhodophyta</taxon>
        <taxon>Bangiophyceae</taxon>
        <taxon>Galdieriales</taxon>
        <taxon>Galdieriaceae</taxon>
        <taxon>Galdieria</taxon>
    </lineage>
</organism>
<evidence type="ECO:0000313" key="2">
    <source>
        <dbReference type="EMBL" id="GJQ10862.1"/>
    </source>
</evidence>
<reference evidence="2" key="1">
    <citation type="journal article" date="2022" name="Proc. Natl. Acad. Sci. U.S.A.">
        <title>Life cycle and functional genomics of the unicellular red alga Galdieria for elucidating algal and plant evolution and industrial use.</title>
        <authorList>
            <person name="Hirooka S."/>
            <person name="Itabashi T."/>
            <person name="Ichinose T.M."/>
            <person name="Onuma R."/>
            <person name="Fujiwara T."/>
            <person name="Yamashita S."/>
            <person name="Jong L.W."/>
            <person name="Tomita R."/>
            <person name="Iwane A.H."/>
            <person name="Miyagishima S.Y."/>
        </authorList>
    </citation>
    <scope>NUCLEOTIDE SEQUENCE</scope>
    <source>
        <strain evidence="2">NBRC 102759</strain>
    </source>
</reference>
<dbReference type="Gene3D" id="3.40.30.10">
    <property type="entry name" value="Glutaredoxin"/>
    <property type="match status" value="1"/>
</dbReference>
<dbReference type="InterPro" id="IPR001258">
    <property type="entry name" value="NHL_repeat"/>
</dbReference>
<reference evidence="2" key="2">
    <citation type="submission" date="2022-01" db="EMBL/GenBank/DDBJ databases">
        <authorList>
            <person name="Hirooka S."/>
            <person name="Miyagishima S.Y."/>
        </authorList>
    </citation>
    <scope>NUCLEOTIDE SEQUENCE</scope>
    <source>
        <strain evidence="2">NBRC 102759</strain>
    </source>
</reference>
<dbReference type="InterPro" id="IPR011042">
    <property type="entry name" value="6-blade_b-propeller_TolB-like"/>
</dbReference>
<dbReference type="SUPFAM" id="SSF52833">
    <property type="entry name" value="Thioredoxin-like"/>
    <property type="match status" value="1"/>
</dbReference>
<dbReference type="OrthoDB" id="273823at2759"/>
<dbReference type="EMBL" id="BQMJ01000019">
    <property type="protein sequence ID" value="GJQ10862.1"/>
    <property type="molecule type" value="Genomic_DNA"/>
</dbReference>
<sequence length="688" mass="78622">MKNQLTLDGRRLSNFIDGTLCIVKYHYSSNPCLNVHQNMLSRYLKLLRCNGYLSYSYRLPKSSLYHQVQHNLFLLDMQQDSNHREQLAEDPVSGSSIQENHSEQVSDPWAVSRREATRAFLGLFLVTSLGIVLHRSKLLRRFSFVAVFGHLRNRIPTDKESLWYFTCNVQRAYRLLHISTLRWINVEEPPPMLDNKLLVAFLWRSSDISNPDYIRVLQRVSILYPQVAIVAIHTPKFDYEIDSHFVRIALENLDMNFPCALDSDWRIWKSIGAKDWPTILVLDPTYHILFAIPKNKLHFLEDCIKTSLHSFSEYPFLKGAIAKTTKFSLDPIERASPLCSPGKIALDLKNGRLFIADSGHHRILIVTLEGQFLDQIGGLRVEDDFLLSERESMGWKDGSFEETRFCNPQGMVYNEEYDELVIADTWNDAIRIAHLKQRQVRTTVLHSKSIGVLSFSGLSERTFRYPMDVAVYENTIFTVAAGSNEIWSLNPSGEVKLICGNGSYPSGHVDAEGDLSRARLAAPSGITVSPDGTLYIVDSDSSIVRWLSLTKNQVGTLVGGDAIFTGNLSAFGDRNGVSSSVRLQRPMGICYMDDNQLIITDTFNHKLKCIHTIQRDCRWICGDSQLGYVDGPKKYAKFHCPCDVAWDPISQRLYIVDQENHVIRWMDWNNNGTVSTLHLFGFPTWWFY</sequence>
<dbReference type="PANTHER" id="PTHR46388">
    <property type="entry name" value="NHL REPEAT-CONTAINING PROTEIN 2"/>
    <property type="match status" value="1"/>
</dbReference>
<gene>
    <name evidence="2" type="ORF">GpartN1_g2653.t1</name>
</gene>
<dbReference type="InterPro" id="IPR036249">
    <property type="entry name" value="Thioredoxin-like_sf"/>
</dbReference>
<protein>
    <recommendedName>
        <fullName evidence="4">NHL repeat-containing protein</fullName>
    </recommendedName>
</protein>